<dbReference type="Proteomes" id="UP000184212">
    <property type="component" value="Unassembled WGS sequence"/>
</dbReference>
<dbReference type="OrthoDB" id="1179464at2"/>
<organism evidence="1 2">
    <name type="scientific">Chryseolinea serpens</name>
    <dbReference type="NCBI Taxonomy" id="947013"/>
    <lineage>
        <taxon>Bacteria</taxon>
        <taxon>Pseudomonadati</taxon>
        <taxon>Bacteroidota</taxon>
        <taxon>Cytophagia</taxon>
        <taxon>Cytophagales</taxon>
        <taxon>Fulvivirgaceae</taxon>
        <taxon>Chryseolinea</taxon>
    </lineage>
</organism>
<dbReference type="AlphaFoldDB" id="A0A1M5K7J6"/>
<evidence type="ECO:0000313" key="1">
    <source>
        <dbReference type="EMBL" id="SHG48570.1"/>
    </source>
</evidence>
<accession>A0A1M5K7J6</accession>
<proteinExistence type="predicted"/>
<evidence type="ECO:0000313" key="2">
    <source>
        <dbReference type="Proteomes" id="UP000184212"/>
    </source>
</evidence>
<keyword evidence="2" id="KW-1185">Reference proteome</keyword>
<reference evidence="1 2" key="1">
    <citation type="submission" date="2016-11" db="EMBL/GenBank/DDBJ databases">
        <authorList>
            <person name="Jaros S."/>
            <person name="Januszkiewicz K."/>
            <person name="Wedrychowicz H."/>
        </authorList>
    </citation>
    <scope>NUCLEOTIDE SEQUENCE [LARGE SCALE GENOMIC DNA]</scope>
    <source>
        <strain evidence="1 2">DSM 24574</strain>
    </source>
</reference>
<name>A0A1M5K7J6_9BACT</name>
<dbReference type="RefSeq" id="WP_073130732.1">
    <property type="nucleotide sequence ID" value="NZ_FQWQ01000001.1"/>
</dbReference>
<protein>
    <submittedName>
        <fullName evidence="1">Uncharacterized protein</fullName>
    </submittedName>
</protein>
<sequence>MSTSTRLLLTGIFLITGVLFPSATWAKPKKVPGQIIDNDGHVIDVFFKMSSTPHFSALQTRVVYYDIADQKHETNADEAQEIRFTIGTKQYRMISMPNEWNQRDQGLSATMPNNIFVYLEIDGPLRLYHVFEVRRSPGGMGGPGLTVALGTSYERDRYYLQRDGEMFLVRGISFRKDMMEYLVDCPIVIKPIESRAWTKENLIQIVKTYNQHCDYNKN</sequence>
<dbReference type="EMBL" id="FQWQ01000001">
    <property type="protein sequence ID" value="SHG48570.1"/>
    <property type="molecule type" value="Genomic_DNA"/>
</dbReference>
<gene>
    <name evidence="1" type="ORF">SAMN04488109_0478</name>
</gene>